<accession>A0A0F8ZM77</accession>
<reference evidence="1" key="1">
    <citation type="journal article" date="2015" name="Nature">
        <title>Complex archaea that bridge the gap between prokaryotes and eukaryotes.</title>
        <authorList>
            <person name="Spang A."/>
            <person name="Saw J.H."/>
            <person name="Jorgensen S.L."/>
            <person name="Zaremba-Niedzwiedzka K."/>
            <person name="Martijn J."/>
            <person name="Lind A.E."/>
            <person name="van Eijk R."/>
            <person name="Schleper C."/>
            <person name="Guy L."/>
            <person name="Ettema T.J."/>
        </authorList>
    </citation>
    <scope>NUCLEOTIDE SEQUENCE</scope>
</reference>
<name>A0A0F8ZM77_9ZZZZ</name>
<dbReference type="AlphaFoldDB" id="A0A0F8ZM77"/>
<organism evidence="1">
    <name type="scientific">marine sediment metagenome</name>
    <dbReference type="NCBI Taxonomy" id="412755"/>
    <lineage>
        <taxon>unclassified sequences</taxon>
        <taxon>metagenomes</taxon>
        <taxon>ecological metagenomes</taxon>
    </lineage>
</organism>
<comment type="caution">
    <text evidence="1">The sequence shown here is derived from an EMBL/GenBank/DDBJ whole genome shotgun (WGS) entry which is preliminary data.</text>
</comment>
<protein>
    <submittedName>
        <fullName evidence="1">Uncharacterized protein</fullName>
    </submittedName>
</protein>
<proteinExistence type="predicted"/>
<dbReference type="EMBL" id="LAZR01047131">
    <property type="protein sequence ID" value="KKK94938.1"/>
    <property type="molecule type" value="Genomic_DNA"/>
</dbReference>
<sequence length="69" mass="7364">MTEQDVVDGLGLIPCPGCGSAAIFHKDIRGYSFTENTVVTVGHAHCNDCDVDIGVNIEVLKKETPCQTT</sequence>
<gene>
    <name evidence="1" type="ORF">LCGC14_2677830</name>
</gene>
<evidence type="ECO:0000313" key="1">
    <source>
        <dbReference type="EMBL" id="KKK94938.1"/>
    </source>
</evidence>